<dbReference type="AlphaFoldDB" id="A0A8J2NRS5"/>
<sequence length="236" mass="26557">MTNQILAIDDIPGLFDQYQSICQSFKGQYMKPVTTRSPLTKDDKPGGIIVSLFANAILMSFIFLVATWFHPNATILPTSIVKLSSSFMTNMLFCLQAVFCAYALLTGISNFNIYVPIGIDSLFTFCFIIQELSLGLEKYETTDSLRTESEFIRIYRQMEILATSEMEILWRIALPAFVFLYQVLVVVSICASIKSGGLMSAGIFLLTLMLVVSLVITVKLPARIRQYSETMLESWK</sequence>
<organism evidence="2 3">
    <name type="scientific">Allacma fusca</name>
    <dbReference type="NCBI Taxonomy" id="39272"/>
    <lineage>
        <taxon>Eukaryota</taxon>
        <taxon>Metazoa</taxon>
        <taxon>Ecdysozoa</taxon>
        <taxon>Arthropoda</taxon>
        <taxon>Hexapoda</taxon>
        <taxon>Collembola</taxon>
        <taxon>Symphypleona</taxon>
        <taxon>Sminthuridae</taxon>
        <taxon>Allacma</taxon>
    </lineage>
</organism>
<dbReference type="EMBL" id="CAJVCH010099261">
    <property type="protein sequence ID" value="CAG7723452.1"/>
    <property type="molecule type" value="Genomic_DNA"/>
</dbReference>
<gene>
    <name evidence="2" type="ORF">AFUS01_LOCUS12540</name>
</gene>
<accession>A0A8J2NRS5</accession>
<proteinExistence type="predicted"/>
<feature type="transmembrane region" description="Helical" evidence="1">
    <location>
        <begin position="201"/>
        <end position="222"/>
    </location>
</feature>
<feature type="transmembrane region" description="Helical" evidence="1">
    <location>
        <begin position="168"/>
        <end position="189"/>
    </location>
</feature>
<feature type="transmembrane region" description="Helical" evidence="1">
    <location>
        <begin position="46"/>
        <end position="66"/>
    </location>
</feature>
<evidence type="ECO:0000313" key="3">
    <source>
        <dbReference type="Proteomes" id="UP000708208"/>
    </source>
</evidence>
<feature type="transmembrane region" description="Helical" evidence="1">
    <location>
        <begin position="87"/>
        <end position="105"/>
    </location>
</feature>
<keyword evidence="1" id="KW-1133">Transmembrane helix</keyword>
<dbReference type="Proteomes" id="UP000708208">
    <property type="component" value="Unassembled WGS sequence"/>
</dbReference>
<feature type="transmembrane region" description="Helical" evidence="1">
    <location>
        <begin position="111"/>
        <end position="129"/>
    </location>
</feature>
<evidence type="ECO:0000313" key="2">
    <source>
        <dbReference type="EMBL" id="CAG7723452.1"/>
    </source>
</evidence>
<protein>
    <submittedName>
        <fullName evidence="2">Uncharacterized protein</fullName>
    </submittedName>
</protein>
<keyword evidence="1" id="KW-0812">Transmembrane</keyword>
<keyword evidence="1" id="KW-0472">Membrane</keyword>
<feature type="non-terminal residue" evidence="2">
    <location>
        <position position="1"/>
    </location>
</feature>
<reference evidence="2" key="1">
    <citation type="submission" date="2021-06" db="EMBL/GenBank/DDBJ databases">
        <authorList>
            <person name="Hodson N. C."/>
            <person name="Mongue J. A."/>
            <person name="Jaron S. K."/>
        </authorList>
    </citation>
    <scope>NUCLEOTIDE SEQUENCE</scope>
</reference>
<name>A0A8J2NRS5_9HEXA</name>
<comment type="caution">
    <text evidence="2">The sequence shown here is derived from an EMBL/GenBank/DDBJ whole genome shotgun (WGS) entry which is preliminary data.</text>
</comment>
<evidence type="ECO:0000256" key="1">
    <source>
        <dbReference type="SAM" id="Phobius"/>
    </source>
</evidence>
<keyword evidence="3" id="KW-1185">Reference proteome</keyword>